<organism evidence="5 6">
    <name type="scientific">Candidatus Segetimicrobium genomatis</name>
    <dbReference type="NCBI Taxonomy" id="2569760"/>
    <lineage>
        <taxon>Bacteria</taxon>
        <taxon>Bacillati</taxon>
        <taxon>Candidatus Sysuimicrobiota</taxon>
        <taxon>Candidatus Sysuimicrobiia</taxon>
        <taxon>Candidatus Sysuimicrobiales</taxon>
        <taxon>Candidatus Segetimicrobiaceae</taxon>
        <taxon>Candidatus Segetimicrobium</taxon>
    </lineage>
</organism>
<dbReference type="InterPro" id="IPR005835">
    <property type="entry name" value="NTP_transferase_dom"/>
</dbReference>
<protein>
    <submittedName>
        <fullName evidence="5">Nucleotidyl transferase</fullName>
    </submittedName>
</protein>
<keyword evidence="2" id="KW-0548">Nucleotidyltransferase</keyword>
<keyword evidence="1 5" id="KW-0808">Transferase</keyword>
<dbReference type="PANTHER" id="PTHR43584:SF8">
    <property type="entry name" value="N-ACETYLMURAMATE ALPHA-1-PHOSPHATE URIDYLYLTRANSFERASE"/>
    <property type="match status" value="1"/>
</dbReference>
<evidence type="ECO:0000313" key="5">
    <source>
        <dbReference type="EMBL" id="TMJ10845.1"/>
    </source>
</evidence>
<evidence type="ECO:0000256" key="1">
    <source>
        <dbReference type="ARBA" id="ARBA00022679"/>
    </source>
</evidence>
<dbReference type="GO" id="GO:0016779">
    <property type="term" value="F:nucleotidyltransferase activity"/>
    <property type="evidence" value="ECO:0007669"/>
    <property type="project" value="UniProtKB-KW"/>
</dbReference>
<comment type="caution">
    <text evidence="5">The sequence shown here is derived from an EMBL/GenBank/DDBJ whole genome shotgun (WGS) entry which is preliminary data.</text>
</comment>
<dbReference type="SUPFAM" id="SSF53448">
    <property type="entry name" value="Nucleotide-diphospho-sugar transferases"/>
    <property type="match status" value="1"/>
</dbReference>
<dbReference type="PANTHER" id="PTHR43584">
    <property type="entry name" value="NUCLEOTIDYL TRANSFERASE"/>
    <property type="match status" value="1"/>
</dbReference>
<accession>A0A537LS58</accession>
<proteinExistence type="predicted"/>
<dbReference type="InterPro" id="IPR029044">
    <property type="entry name" value="Nucleotide-diphossugar_trans"/>
</dbReference>
<feature type="domain" description="Nucleotidyl transferase" evidence="3">
    <location>
        <begin position="2"/>
        <end position="233"/>
    </location>
</feature>
<evidence type="ECO:0000313" key="6">
    <source>
        <dbReference type="Proteomes" id="UP000315217"/>
    </source>
</evidence>
<dbReference type="Proteomes" id="UP000315217">
    <property type="component" value="Unassembled WGS sequence"/>
</dbReference>
<dbReference type="Gene3D" id="3.90.550.10">
    <property type="entry name" value="Spore Coat Polysaccharide Biosynthesis Protein SpsA, Chain A"/>
    <property type="match status" value="1"/>
</dbReference>
<name>A0A537LS58_9BACT</name>
<dbReference type="Pfam" id="PF00483">
    <property type="entry name" value="NTP_transferase"/>
    <property type="match status" value="1"/>
</dbReference>
<dbReference type="EMBL" id="VBAI01000093">
    <property type="protein sequence ID" value="TMJ10845.1"/>
    <property type="molecule type" value="Genomic_DNA"/>
</dbReference>
<gene>
    <name evidence="5" type="ORF">E6G98_06560</name>
    <name evidence="4" type="ORF">E6G99_09415</name>
</gene>
<evidence type="ECO:0000259" key="3">
    <source>
        <dbReference type="Pfam" id="PF00483"/>
    </source>
</evidence>
<dbReference type="InterPro" id="IPR050065">
    <property type="entry name" value="GlmU-like"/>
</dbReference>
<reference evidence="6 7" key="1">
    <citation type="journal article" date="2019" name="Nat. Microbiol.">
        <title>Mediterranean grassland soil C-N compound turnover is dependent on rainfall and depth, and is mediated by genomically divergent microorganisms.</title>
        <authorList>
            <person name="Diamond S."/>
            <person name="Andeer P.F."/>
            <person name="Li Z."/>
            <person name="Crits-Christoph A."/>
            <person name="Burstein D."/>
            <person name="Anantharaman K."/>
            <person name="Lane K.R."/>
            <person name="Thomas B.C."/>
            <person name="Pan C."/>
            <person name="Northen T.R."/>
            <person name="Banfield J.F."/>
        </authorList>
    </citation>
    <scope>NUCLEOTIDE SEQUENCE [LARGE SCALE GENOMIC DNA]</scope>
    <source>
        <strain evidence="5">NP_1</strain>
        <strain evidence="4">NP_2</strain>
    </source>
</reference>
<sequence length="326" mass="35270">MKAIIPAAGIGTRLRPHTYTQPKALLHVAGKSILAHIIDELVAVGVDEIVVVVGYLGERIEAQVREQYRSLPVKFVQQTEPLGNGHAVYVARDHLDGEPALVVFGDTIVKGDLASLVRSRQSMAGVTEVEDPRRLGVVELDADGYVRRIIEKPSDPPSKLAVIGAYLIRDTRAFRRALERMVTEDRRMKGEYWLADAIQMMIDGGERMKTFRVDHWYDCGTVEALLQANRDLLKLAPPAVAAGITSTVISPSYISPSAVLEGSVVGPYASIGDGVGVIGSHVKDSIINAHAVIERARLDQSIIGERAVVRGATGKLNLGDSSVVEV</sequence>
<evidence type="ECO:0000256" key="2">
    <source>
        <dbReference type="ARBA" id="ARBA00022695"/>
    </source>
</evidence>
<dbReference type="AlphaFoldDB" id="A0A537LS58"/>
<evidence type="ECO:0000313" key="7">
    <source>
        <dbReference type="Proteomes" id="UP000318661"/>
    </source>
</evidence>
<dbReference type="Proteomes" id="UP000318661">
    <property type="component" value="Unassembled WGS sequence"/>
</dbReference>
<evidence type="ECO:0000313" key="4">
    <source>
        <dbReference type="EMBL" id="TMJ06080.1"/>
    </source>
</evidence>
<dbReference type="EMBL" id="VBAJ01000236">
    <property type="protein sequence ID" value="TMJ06080.1"/>
    <property type="molecule type" value="Genomic_DNA"/>
</dbReference>